<dbReference type="Proteomes" id="UP000181980">
    <property type="component" value="Unassembled WGS sequence"/>
</dbReference>
<keyword evidence="2" id="KW-1185">Reference proteome</keyword>
<dbReference type="InterPro" id="IPR058532">
    <property type="entry name" value="YjbR/MT2646/Rv2570-like"/>
</dbReference>
<gene>
    <name evidence="1" type="ORF">SAMN04488561_4495</name>
</gene>
<dbReference type="InterPro" id="IPR038056">
    <property type="entry name" value="YjbR-like_sf"/>
</dbReference>
<protein>
    <recommendedName>
        <fullName evidence="3">YjbR protein</fullName>
    </recommendedName>
</protein>
<dbReference type="EMBL" id="FNUC01000004">
    <property type="protein sequence ID" value="SEF13869.1"/>
    <property type="molecule type" value="Genomic_DNA"/>
</dbReference>
<dbReference type="Gene3D" id="3.90.1150.30">
    <property type="match status" value="1"/>
</dbReference>
<sequence>MVTIDDVRRHALSLPRTTEGLVRDSVKFRIRSIVYAAISPDETIMGFGYPRDERDDLVASDPSKFLPPLKSDERFQWVRVRLAAIDEDEMRELVTDAWRMCVPKKVAAAYDEFGTEAPPV</sequence>
<dbReference type="OrthoDB" id="6167040at2"/>
<evidence type="ECO:0000313" key="1">
    <source>
        <dbReference type="EMBL" id="SEF13869.1"/>
    </source>
</evidence>
<dbReference type="Pfam" id="PF04237">
    <property type="entry name" value="YjbR"/>
    <property type="match status" value="1"/>
</dbReference>
<accession>A0A1H5PJD4</accession>
<dbReference type="AlphaFoldDB" id="A0A1H5PJD4"/>
<evidence type="ECO:0008006" key="3">
    <source>
        <dbReference type="Google" id="ProtNLM"/>
    </source>
</evidence>
<evidence type="ECO:0000313" key="2">
    <source>
        <dbReference type="Proteomes" id="UP000181980"/>
    </source>
</evidence>
<name>A0A1H5PJD4_9ACTN</name>
<dbReference type="RefSeq" id="WP_069110183.1">
    <property type="nucleotide sequence ID" value="NZ_FNUC01000004.1"/>
</dbReference>
<dbReference type="STRING" id="561176.SAMN04488561_4495"/>
<reference evidence="2" key="1">
    <citation type="submission" date="2016-10" db="EMBL/GenBank/DDBJ databases">
        <authorList>
            <person name="Varghese N."/>
            <person name="Submissions S."/>
        </authorList>
    </citation>
    <scope>NUCLEOTIDE SEQUENCE [LARGE SCALE GENOMIC DNA]</scope>
    <source>
        <strain evidence="2">DSM 45237</strain>
    </source>
</reference>
<organism evidence="1 2">
    <name type="scientific">Jiangella alba</name>
    <dbReference type="NCBI Taxonomy" id="561176"/>
    <lineage>
        <taxon>Bacteria</taxon>
        <taxon>Bacillati</taxon>
        <taxon>Actinomycetota</taxon>
        <taxon>Actinomycetes</taxon>
        <taxon>Jiangellales</taxon>
        <taxon>Jiangellaceae</taxon>
        <taxon>Jiangella</taxon>
    </lineage>
</organism>
<proteinExistence type="predicted"/>
<dbReference type="SUPFAM" id="SSF142906">
    <property type="entry name" value="YjbR-like"/>
    <property type="match status" value="1"/>
</dbReference>